<dbReference type="InterPro" id="IPR029063">
    <property type="entry name" value="SAM-dependent_MTases_sf"/>
</dbReference>
<accession>A0A552J7B4</accession>
<sequence>MKLLNFGCGSTFHPAWVNIDIASSSPEVREYDIRKNLPYPDAEFDACYSSHVLEHLKQKETQKLLVECYRVLKPKGIIRIVVPDLESIVRDYLNVLEQVDSGIKEAEPNYDWMMLELYDQTVRSFGGGEMVNFLIDPNIPNKDFVRYRIGAEAEKFWEIQADQKSLRERIMAKSPAWFLRKLRIVIAKYLVALVAGNEAKKSFEEGMFRNSGEIHRWMYDRYSLKRLLEQMGFTDVRVCRADESRIPDFNSYGLDMIESKIRKPDSLFMEAMKP</sequence>
<dbReference type="AlphaFoldDB" id="A0A552J7B4"/>
<feature type="domain" description="Methyltransferase type 11" evidence="1">
    <location>
        <begin position="27"/>
        <end position="78"/>
    </location>
</feature>
<reference evidence="2 3" key="1">
    <citation type="submission" date="2019-01" db="EMBL/GenBank/DDBJ databases">
        <title>Coherence of Microcystis species and biogeography revealed through population genomics.</title>
        <authorList>
            <person name="Perez-Carrascal O.M."/>
            <person name="Terrat Y."/>
            <person name="Giani A."/>
            <person name="Fortin N."/>
            <person name="Tromas N."/>
            <person name="Shapiro B.J."/>
        </authorList>
    </citation>
    <scope>NUCLEOTIDE SEQUENCE [LARGE SCALE GENOMIC DNA]</scope>
    <source>
        <strain evidence="2">Mn_MB_F_20050700_S1D</strain>
    </source>
</reference>
<dbReference type="GO" id="GO:0032259">
    <property type="term" value="P:methylation"/>
    <property type="evidence" value="ECO:0007669"/>
    <property type="project" value="UniProtKB-KW"/>
</dbReference>
<dbReference type="Proteomes" id="UP000319191">
    <property type="component" value="Unassembled WGS sequence"/>
</dbReference>
<gene>
    <name evidence="2" type="ORF">EWV54_04310</name>
</gene>
<evidence type="ECO:0000259" key="1">
    <source>
        <dbReference type="Pfam" id="PF08241"/>
    </source>
</evidence>
<dbReference type="CDD" id="cd02440">
    <property type="entry name" value="AdoMet_MTases"/>
    <property type="match status" value="1"/>
</dbReference>
<keyword evidence="2" id="KW-0808">Transferase</keyword>
<dbReference type="SUPFAM" id="SSF53335">
    <property type="entry name" value="S-adenosyl-L-methionine-dependent methyltransferases"/>
    <property type="match status" value="1"/>
</dbReference>
<dbReference type="Pfam" id="PF08241">
    <property type="entry name" value="Methyltransf_11"/>
    <property type="match status" value="1"/>
</dbReference>
<dbReference type="Gene3D" id="3.40.50.150">
    <property type="entry name" value="Vaccinia Virus protein VP39"/>
    <property type="match status" value="1"/>
</dbReference>
<name>A0A552J7B4_9CHRO</name>
<dbReference type="EMBL" id="SFAV01000055">
    <property type="protein sequence ID" value="TRU91474.1"/>
    <property type="molecule type" value="Genomic_DNA"/>
</dbReference>
<evidence type="ECO:0000313" key="2">
    <source>
        <dbReference type="EMBL" id="TRU91474.1"/>
    </source>
</evidence>
<dbReference type="GO" id="GO:0008757">
    <property type="term" value="F:S-adenosylmethionine-dependent methyltransferase activity"/>
    <property type="evidence" value="ECO:0007669"/>
    <property type="project" value="InterPro"/>
</dbReference>
<dbReference type="InterPro" id="IPR013216">
    <property type="entry name" value="Methyltransf_11"/>
</dbReference>
<protein>
    <submittedName>
        <fullName evidence="2">Methyltransferase domain-containing protein</fullName>
    </submittedName>
</protein>
<keyword evidence="2" id="KW-0489">Methyltransferase</keyword>
<organism evidence="2 3">
    <name type="scientific">Microcystis novacekii Mn_MB_F_20050700_S1D</name>
    <dbReference type="NCBI Taxonomy" id="2486266"/>
    <lineage>
        <taxon>Bacteria</taxon>
        <taxon>Bacillati</taxon>
        <taxon>Cyanobacteriota</taxon>
        <taxon>Cyanophyceae</taxon>
        <taxon>Oscillatoriophycideae</taxon>
        <taxon>Chroococcales</taxon>
        <taxon>Microcystaceae</taxon>
        <taxon>Microcystis</taxon>
    </lineage>
</organism>
<evidence type="ECO:0000313" key="3">
    <source>
        <dbReference type="Proteomes" id="UP000319191"/>
    </source>
</evidence>
<proteinExistence type="predicted"/>
<comment type="caution">
    <text evidence="2">The sequence shown here is derived from an EMBL/GenBank/DDBJ whole genome shotgun (WGS) entry which is preliminary data.</text>
</comment>